<evidence type="ECO:0000313" key="2">
    <source>
        <dbReference type="EMBL" id="CAD8051499.1"/>
    </source>
</evidence>
<dbReference type="GO" id="GO:0008124">
    <property type="term" value="F:4-alpha-hydroxytetrahydrobiopterin dehydratase activity"/>
    <property type="evidence" value="ECO:0007669"/>
    <property type="project" value="InterPro"/>
</dbReference>
<reference evidence="2" key="1">
    <citation type="submission" date="2021-01" db="EMBL/GenBank/DDBJ databases">
        <authorList>
            <consortium name="Genoscope - CEA"/>
            <person name="William W."/>
        </authorList>
    </citation>
    <scope>NUCLEOTIDE SEQUENCE</scope>
</reference>
<evidence type="ECO:0000313" key="3">
    <source>
        <dbReference type="Proteomes" id="UP000688137"/>
    </source>
</evidence>
<gene>
    <name evidence="2" type="ORF">PPRIM_AZ9-3.1.T0180127</name>
</gene>
<protein>
    <recommendedName>
        <fullName evidence="1">4-alpha-hydroxy-tetrahydropterin dehydratase</fullName>
    </recommendedName>
</protein>
<proteinExistence type="predicted"/>
<dbReference type="EMBL" id="CAJJDM010000014">
    <property type="protein sequence ID" value="CAD8051499.1"/>
    <property type="molecule type" value="Genomic_DNA"/>
</dbReference>
<name>A0A8S1K878_PARPR</name>
<organism evidence="2 3">
    <name type="scientific">Paramecium primaurelia</name>
    <dbReference type="NCBI Taxonomy" id="5886"/>
    <lineage>
        <taxon>Eukaryota</taxon>
        <taxon>Sar</taxon>
        <taxon>Alveolata</taxon>
        <taxon>Ciliophora</taxon>
        <taxon>Intramacronucleata</taxon>
        <taxon>Oligohymenophorea</taxon>
        <taxon>Peniculida</taxon>
        <taxon>Parameciidae</taxon>
        <taxon>Paramecium</taxon>
    </lineage>
</organism>
<dbReference type="Proteomes" id="UP000688137">
    <property type="component" value="Unassembled WGS sequence"/>
</dbReference>
<dbReference type="Pfam" id="PF01329">
    <property type="entry name" value="Pterin_4a"/>
    <property type="match status" value="1"/>
</dbReference>
<accession>A0A8S1K878</accession>
<dbReference type="InterPro" id="IPR001533">
    <property type="entry name" value="Pterin_deHydtase"/>
</dbReference>
<dbReference type="GO" id="GO:0006729">
    <property type="term" value="P:tetrahydrobiopterin biosynthetic process"/>
    <property type="evidence" value="ECO:0007669"/>
    <property type="project" value="InterPro"/>
</dbReference>
<dbReference type="AlphaFoldDB" id="A0A8S1K878"/>
<dbReference type="PANTHER" id="PTHR12599">
    <property type="entry name" value="PTERIN-4-ALPHA-CARBINOLAMINE DEHYDRATASE"/>
    <property type="match status" value="1"/>
</dbReference>
<keyword evidence="3" id="KW-1185">Reference proteome</keyword>
<sequence length="168" mass="19661">MLLFKPKYSAFFSEIITKKQFKKCCRYNQDGKPLTPIQVKALYETMKPMIEGWKVTDLRLFKYFYTEDYLSGIQFIKDISKIDALSTKNCPSVHLVGGELLTLELFSPSLNGLSQVDFDLAMRINQMNFNEYFLIPLESLENYKKEVQAYKLKKQAEQIQQELAQTQK</sequence>
<comment type="caution">
    <text evidence="2">The sequence shown here is derived from an EMBL/GenBank/DDBJ whole genome shotgun (WGS) entry which is preliminary data.</text>
</comment>
<dbReference type="OMA" id="CCRYNQD"/>
<dbReference type="PANTHER" id="PTHR12599:SF0">
    <property type="entry name" value="PTERIN-4-ALPHA-CARBINOLAMINE DEHYDRATASE"/>
    <property type="match status" value="1"/>
</dbReference>
<evidence type="ECO:0000256" key="1">
    <source>
        <dbReference type="ARBA" id="ARBA00030497"/>
    </source>
</evidence>